<dbReference type="PROSITE" id="PS00194">
    <property type="entry name" value="THIOREDOXIN_1"/>
    <property type="match status" value="1"/>
</dbReference>
<dbReference type="GO" id="GO:0070646">
    <property type="term" value="P:protein modification by small protein removal"/>
    <property type="evidence" value="ECO:0007669"/>
    <property type="project" value="TreeGrafter"/>
</dbReference>
<dbReference type="OrthoDB" id="21221at2759"/>
<name>A0A8H4PVF7_9HYPO</name>
<feature type="domain" description="PPPDE" evidence="6">
    <location>
        <begin position="1"/>
        <end position="141"/>
    </location>
</feature>
<feature type="domain" description="PUL" evidence="5">
    <location>
        <begin position="299"/>
        <end position="576"/>
    </location>
</feature>
<organism evidence="7 8">
    <name type="scientific">Ophiocordyceps sinensis</name>
    <dbReference type="NCBI Taxonomy" id="72228"/>
    <lineage>
        <taxon>Eukaryota</taxon>
        <taxon>Fungi</taxon>
        <taxon>Dikarya</taxon>
        <taxon>Ascomycota</taxon>
        <taxon>Pezizomycotina</taxon>
        <taxon>Sordariomycetes</taxon>
        <taxon>Hypocreomycetidae</taxon>
        <taxon>Hypocreales</taxon>
        <taxon>Ophiocordycipitaceae</taxon>
        <taxon>Ophiocordyceps</taxon>
    </lineage>
</organism>
<dbReference type="Gene3D" id="1.25.10.10">
    <property type="entry name" value="Leucine-rich Repeat Variant"/>
    <property type="match status" value="1"/>
</dbReference>
<proteinExistence type="inferred from homology"/>
<dbReference type="InterPro" id="IPR011989">
    <property type="entry name" value="ARM-like"/>
</dbReference>
<comment type="similarity">
    <text evidence="1">Belongs to the DeSI family.</text>
</comment>
<dbReference type="GO" id="GO:0006508">
    <property type="term" value="P:proteolysis"/>
    <property type="evidence" value="ECO:0007669"/>
    <property type="project" value="UniProtKB-KW"/>
</dbReference>
<accession>A0A8H4PVF7</accession>
<feature type="domain" description="Thioredoxin" evidence="4">
    <location>
        <begin position="158"/>
        <end position="344"/>
    </location>
</feature>
<dbReference type="SUPFAM" id="SSF52833">
    <property type="entry name" value="Thioredoxin-like"/>
    <property type="match status" value="1"/>
</dbReference>
<dbReference type="PROSITE" id="PS51858">
    <property type="entry name" value="PPPDE"/>
    <property type="match status" value="1"/>
</dbReference>
<evidence type="ECO:0000313" key="8">
    <source>
        <dbReference type="Proteomes" id="UP000557566"/>
    </source>
</evidence>
<dbReference type="InterPro" id="IPR042266">
    <property type="entry name" value="PPPDE_sf"/>
</dbReference>
<dbReference type="Pfam" id="PF05903">
    <property type="entry name" value="Peptidase_C97"/>
    <property type="match status" value="1"/>
</dbReference>
<dbReference type="GO" id="GO:0008233">
    <property type="term" value="F:peptidase activity"/>
    <property type="evidence" value="ECO:0007669"/>
    <property type="project" value="UniProtKB-KW"/>
</dbReference>
<evidence type="ECO:0000313" key="7">
    <source>
        <dbReference type="EMBL" id="KAF4511199.1"/>
    </source>
</evidence>
<dbReference type="SMART" id="SM01179">
    <property type="entry name" value="DUF862"/>
    <property type="match status" value="1"/>
</dbReference>
<evidence type="ECO:0000256" key="1">
    <source>
        <dbReference type="ARBA" id="ARBA00008140"/>
    </source>
</evidence>
<sequence length="581" mass="63499">MDVHLLAYDLSRGLARQFSMGILGFQLDAIYHTSIELDGREYVYDGGIVAIVPGSSHLGRPLQRLHLGTTHLPMDVIEEFLDSIRPIFTFEAYDLFHHNCNNFTDSFSNFLVGKGIPTHIANMPQAVLDSPIGRTMCDRLMQGANAGRPNGSILGLEQSAKAPAPRPSDQERNRRVKTVTRQEDLFRLLDDAKRSCAVIFFTSATCPPCKALYPIYDQLAGEFGNQASFIKVDVAKPQVAPIAQAYSISATPTFVTFLKGEQENRWSGADPAGLRGNVQLLVQMAHPAHPHEKLRLPSFSNPDVHPVLFPKVPPVAKLAAKMGDELPQRPEVQSLIRFIETRGGAGTQNAIIPDMGQLSGLMRESVDKVAPDSLFTVVDLFRCALVDPRVSGYYAEEKGHETTRRIIDSVNKQNDCPYALRLVTLQMACNLFSTPLFPEEIVGNAALRTPVTQLISSSFLDDGHDNVRVAASSLLFNLALANRRTRSRGSKASLPEGDQVELAASVIEAISQEDKSVEALRGMLSALGHLVYGSDANGELADLLRTVDAQGTVSAKQKVFPDEKLVPEVADELLGKGLVRP</sequence>
<dbReference type="PANTHER" id="PTHR12378:SF7">
    <property type="entry name" value="DESUMOYLATING ISOPEPTIDASE 1"/>
    <property type="match status" value="1"/>
</dbReference>
<keyword evidence="3" id="KW-0378">Hydrolase</keyword>
<evidence type="ECO:0000256" key="2">
    <source>
        <dbReference type="ARBA" id="ARBA00022670"/>
    </source>
</evidence>
<dbReference type="InterPro" id="IPR008580">
    <property type="entry name" value="PPPDE_dom"/>
</dbReference>
<evidence type="ECO:0000259" key="6">
    <source>
        <dbReference type="PROSITE" id="PS51858"/>
    </source>
</evidence>
<dbReference type="Proteomes" id="UP000557566">
    <property type="component" value="Unassembled WGS sequence"/>
</dbReference>
<dbReference type="Gene3D" id="3.40.30.10">
    <property type="entry name" value="Glutaredoxin"/>
    <property type="match status" value="1"/>
</dbReference>
<evidence type="ECO:0008006" key="9">
    <source>
        <dbReference type="Google" id="ProtNLM"/>
    </source>
</evidence>
<evidence type="ECO:0000256" key="3">
    <source>
        <dbReference type="ARBA" id="ARBA00022801"/>
    </source>
</evidence>
<dbReference type="InterPro" id="IPR017937">
    <property type="entry name" value="Thioredoxin_CS"/>
</dbReference>
<keyword evidence="8" id="KW-1185">Reference proteome</keyword>
<dbReference type="Gene3D" id="3.90.1720.30">
    <property type="entry name" value="PPPDE domains"/>
    <property type="match status" value="1"/>
</dbReference>
<comment type="caution">
    <text evidence="7">The sequence shown here is derived from an EMBL/GenBank/DDBJ whole genome shotgun (WGS) entry which is preliminary data.</text>
</comment>
<protein>
    <recommendedName>
        <fullName evidence="9">Thioredoxin</fullName>
    </recommendedName>
</protein>
<evidence type="ECO:0000259" key="4">
    <source>
        <dbReference type="PROSITE" id="PS51352"/>
    </source>
</evidence>
<dbReference type="CDD" id="cd02947">
    <property type="entry name" value="TRX_family"/>
    <property type="match status" value="1"/>
</dbReference>
<dbReference type="PANTHER" id="PTHR12378">
    <property type="entry name" value="DESUMOYLATING ISOPEPTIDASE"/>
    <property type="match status" value="1"/>
</dbReference>
<gene>
    <name evidence="7" type="ORF">G6O67_003018</name>
</gene>
<evidence type="ECO:0000259" key="5">
    <source>
        <dbReference type="PROSITE" id="PS51396"/>
    </source>
</evidence>
<dbReference type="EMBL" id="JAAVMX010000003">
    <property type="protein sequence ID" value="KAF4511199.1"/>
    <property type="molecule type" value="Genomic_DNA"/>
</dbReference>
<dbReference type="Pfam" id="PF08324">
    <property type="entry name" value="PUL"/>
    <property type="match status" value="1"/>
</dbReference>
<dbReference type="InterPro" id="IPR013766">
    <property type="entry name" value="Thioredoxin_domain"/>
</dbReference>
<dbReference type="PROSITE" id="PS51396">
    <property type="entry name" value="PUL"/>
    <property type="match status" value="1"/>
</dbReference>
<reference evidence="7 8" key="1">
    <citation type="journal article" date="2020" name="Genome Biol. Evol.">
        <title>A new high-quality draft genome assembly of the Chinese cordyceps Ophiocordyceps sinensis.</title>
        <authorList>
            <person name="Shu R."/>
            <person name="Zhang J."/>
            <person name="Meng Q."/>
            <person name="Zhang H."/>
            <person name="Zhou G."/>
            <person name="Li M."/>
            <person name="Wu P."/>
            <person name="Zhao Y."/>
            <person name="Chen C."/>
            <person name="Qin Q."/>
        </authorList>
    </citation>
    <scope>NUCLEOTIDE SEQUENCE [LARGE SCALE GENOMIC DNA]</scope>
    <source>
        <strain evidence="7 8">IOZ07</strain>
    </source>
</reference>
<dbReference type="Pfam" id="PF00085">
    <property type="entry name" value="Thioredoxin"/>
    <property type="match status" value="1"/>
</dbReference>
<dbReference type="InterPro" id="IPR036249">
    <property type="entry name" value="Thioredoxin-like_sf"/>
</dbReference>
<dbReference type="PROSITE" id="PS51352">
    <property type="entry name" value="THIOREDOXIN_2"/>
    <property type="match status" value="1"/>
</dbReference>
<dbReference type="AlphaFoldDB" id="A0A8H4PVF7"/>
<dbReference type="InterPro" id="IPR013535">
    <property type="entry name" value="PUL_dom"/>
</dbReference>
<keyword evidence="2" id="KW-0645">Protease</keyword>